<proteinExistence type="predicted"/>
<organism evidence="1 2">
    <name type="scientific">Pyropia yezoensis</name>
    <name type="common">Susabi-nori</name>
    <name type="synonym">Porphyra yezoensis</name>
    <dbReference type="NCBI Taxonomy" id="2788"/>
    <lineage>
        <taxon>Eukaryota</taxon>
        <taxon>Rhodophyta</taxon>
        <taxon>Bangiophyceae</taxon>
        <taxon>Bangiales</taxon>
        <taxon>Bangiaceae</taxon>
        <taxon>Pyropia</taxon>
    </lineage>
</organism>
<name>A0ACC3BNT2_PYRYE</name>
<protein>
    <submittedName>
        <fullName evidence="1">Uncharacterized protein</fullName>
    </submittedName>
</protein>
<evidence type="ECO:0000313" key="2">
    <source>
        <dbReference type="Proteomes" id="UP000798662"/>
    </source>
</evidence>
<sequence>MAGARAGQPTIPAGLRRGPTMAFVGGFPAGVAAAAATAPASATTCRCRSAFTGVAVAPPPPPPPATYGVFTPPLSPRAMAGPGRAKGKKGGGGKKKRGGGGAANSTAGGNTATSDATCIELDGVVQESLPNATFRVKLVDNDALLLAHISGKIRKNYIRILVGDTVRVEISPYDLSKGRIVFRYNSYCV</sequence>
<keyword evidence="2" id="KW-1185">Reference proteome</keyword>
<dbReference type="Proteomes" id="UP000798662">
    <property type="component" value="Chromosome 1"/>
</dbReference>
<evidence type="ECO:0000313" key="1">
    <source>
        <dbReference type="EMBL" id="KAK1859385.1"/>
    </source>
</evidence>
<dbReference type="EMBL" id="CM020618">
    <property type="protein sequence ID" value="KAK1859385.1"/>
    <property type="molecule type" value="Genomic_DNA"/>
</dbReference>
<comment type="caution">
    <text evidence="1">The sequence shown here is derived from an EMBL/GenBank/DDBJ whole genome shotgun (WGS) entry which is preliminary data.</text>
</comment>
<accession>A0ACC3BNT2</accession>
<gene>
    <name evidence="1" type="ORF">I4F81_001981</name>
</gene>
<reference evidence="1" key="1">
    <citation type="submission" date="2019-11" db="EMBL/GenBank/DDBJ databases">
        <title>Nori genome reveals adaptations in red seaweeds to the harsh intertidal environment.</title>
        <authorList>
            <person name="Wang D."/>
            <person name="Mao Y."/>
        </authorList>
    </citation>
    <scope>NUCLEOTIDE SEQUENCE</scope>
    <source>
        <tissue evidence="1">Gametophyte</tissue>
    </source>
</reference>